<keyword evidence="6 14" id="KW-0378">Hydrolase</keyword>
<dbReference type="PANTHER" id="PTHR11644:SF2">
    <property type="entry name" value="CYTIDINE DEAMINASE"/>
    <property type="match status" value="1"/>
</dbReference>
<evidence type="ECO:0000256" key="11">
    <source>
        <dbReference type="PIRSR" id="PIRSR606262-2"/>
    </source>
</evidence>
<dbReference type="AlphaFoldDB" id="A0A7J3SMM2"/>
<dbReference type="NCBIfam" id="TIGR01354">
    <property type="entry name" value="cyt_deam_tetra"/>
    <property type="match status" value="1"/>
</dbReference>
<dbReference type="GO" id="GO:0004126">
    <property type="term" value="F:cytidine deaminase activity"/>
    <property type="evidence" value="ECO:0007669"/>
    <property type="project" value="UniProtKB-EC"/>
</dbReference>
<dbReference type="GO" id="GO:0072527">
    <property type="term" value="P:pyrimidine-containing compound metabolic process"/>
    <property type="evidence" value="ECO:0007669"/>
    <property type="project" value="UniProtKB-ARBA"/>
</dbReference>
<evidence type="ECO:0000256" key="7">
    <source>
        <dbReference type="ARBA" id="ARBA00022833"/>
    </source>
</evidence>
<comment type="cofactor">
    <cofactor evidence="1 12">
        <name>Zn(2+)</name>
        <dbReference type="ChEBI" id="CHEBI:29105"/>
    </cofactor>
</comment>
<dbReference type="InterPro" id="IPR006262">
    <property type="entry name" value="Cyt_deam_tetra"/>
</dbReference>
<dbReference type="CDD" id="cd01283">
    <property type="entry name" value="cytidine_deaminase"/>
    <property type="match status" value="1"/>
</dbReference>
<evidence type="ECO:0000256" key="1">
    <source>
        <dbReference type="ARBA" id="ARBA00001947"/>
    </source>
</evidence>
<sequence length="130" mass="14252">MTEEKMLSLAKGAIKNSYAPYSGFRVSAVVLTPSGKYYTGVNVENVSYGLTMCAERVAVYKAVSEGEKKISAVLIYAEGRDLPYPCGACRQVIAEFGYDSDIIVANSEGKIEKFKLSELLPKAFLSFDKR</sequence>
<name>A0A7J3SMM2_9CREN</name>
<feature type="binding site" evidence="12">
    <location>
        <position position="89"/>
    </location>
    <ligand>
        <name>Zn(2+)</name>
        <dbReference type="ChEBI" id="CHEBI:29105"/>
        <note>catalytic</note>
    </ligand>
</feature>
<accession>A0A7J3SMM2</accession>
<dbReference type="GO" id="GO:0008270">
    <property type="term" value="F:zinc ion binding"/>
    <property type="evidence" value="ECO:0007669"/>
    <property type="project" value="InterPro"/>
</dbReference>
<evidence type="ECO:0000256" key="2">
    <source>
        <dbReference type="ARBA" id="ARBA00003949"/>
    </source>
</evidence>
<comment type="catalytic activity">
    <reaction evidence="9">
        <text>cytidine + H2O + H(+) = uridine + NH4(+)</text>
        <dbReference type="Rhea" id="RHEA:16069"/>
        <dbReference type="ChEBI" id="CHEBI:15377"/>
        <dbReference type="ChEBI" id="CHEBI:15378"/>
        <dbReference type="ChEBI" id="CHEBI:16704"/>
        <dbReference type="ChEBI" id="CHEBI:17562"/>
        <dbReference type="ChEBI" id="CHEBI:28938"/>
        <dbReference type="EC" id="3.5.4.5"/>
    </reaction>
</comment>
<dbReference type="Pfam" id="PF00383">
    <property type="entry name" value="dCMP_cyt_deam_1"/>
    <property type="match status" value="1"/>
</dbReference>
<gene>
    <name evidence="14" type="primary">cdd</name>
    <name evidence="14" type="ORF">ENW83_06295</name>
</gene>
<dbReference type="PANTHER" id="PTHR11644">
    <property type="entry name" value="CYTIDINE DEAMINASE"/>
    <property type="match status" value="1"/>
</dbReference>
<dbReference type="InterPro" id="IPR016193">
    <property type="entry name" value="Cytidine_deaminase-like"/>
</dbReference>
<evidence type="ECO:0000313" key="14">
    <source>
        <dbReference type="EMBL" id="HGZ60787.1"/>
    </source>
</evidence>
<dbReference type="InterPro" id="IPR050202">
    <property type="entry name" value="Cyt/Deoxycyt_deaminase"/>
</dbReference>
<feature type="active site" description="Proton donor" evidence="10">
    <location>
        <position position="55"/>
    </location>
</feature>
<dbReference type="PROSITE" id="PS00903">
    <property type="entry name" value="CYT_DCMP_DEAMINASES_1"/>
    <property type="match status" value="1"/>
</dbReference>
<dbReference type="PROSITE" id="PS51747">
    <property type="entry name" value="CYT_DCMP_DEAMINASES_2"/>
    <property type="match status" value="1"/>
</dbReference>
<evidence type="ECO:0000256" key="12">
    <source>
        <dbReference type="PIRSR" id="PIRSR606262-3"/>
    </source>
</evidence>
<evidence type="ECO:0000256" key="5">
    <source>
        <dbReference type="ARBA" id="ARBA00022723"/>
    </source>
</evidence>
<dbReference type="Gene3D" id="3.40.140.10">
    <property type="entry name" value="Cytidine Deaminase, domain 2"/>
    <property type="match status" value="1"/>
</dbReference>
<proteinExistence type="inferred from homology"/>
<keyword evidence="7 12" id="KW-0862">Zinc</keyword>
<feature type="binding site" evidence="12">
    <location>
        <position position="86"/>
    </location>
    <ligand>
        <name>Zn(2+)</name>
        <dbReference type="ChEBI" id="CHEBI:29105"/>
        <note>catalytic</note>
    </ligand>
</feature>
<organism evidence="14">
    <name type="scientific">Fervidicoccus fontis</name>
    <dbReference type="NCBI Taxonomy" id="683846"/>
    <lineage>
        <taxon>Archaea</taxon>
        <taxon>Thermoproteota</taxon>
        <taxon>Thermoprotei</taxon>
        <taxon>Fervidicoccales</taxon>
        <taxon>Fervidicoccaceae</taxon>
        <taxon>Fervidicoccus</taxon>
    </lineage>
</organism>
<dbReference type="SUPFAM" id="SSF53927">
    <property type="entry name" value="Cytidine deaminase-like"/>
    <property type="match status" value="1"/>
</dbReference>
<dbReference type="GO" id="GO:0055086">
    <property type="term" value="P:nucleobase-containing small molecule metabolic process"/>
    <property type="evidence" value="ECO:0007669"/>
    <property type="project" value="UniProtKB-ARBA"/>
</dbReference>
<dbReference type="GO" id="GO:0005829">
    <property type="term" value="C:cytosol"/>
    <property type="evidence" value="ECO:0007669"/>
    <property type="project" value="TreeGrafter"/>
</dbReference>
<evidence type="ECO:0000256" key="6">
    <source>
        <dbReference type="ARBA" id="ARBA00022801"/>
    </source>
</evidence>
<comment type="caution">
    <text evidence="14">The sequence shown here is derived from an EMBL/GenBank/DDBJ whole genome shotgun (WGS) entry which is preliminary data.</text>
</comment>
<evidence type="ECO:0000256" key="3">
    <source>
        <dbReference type="ARBA" id="ARBA00006576"/>
    </source>
</evidence>
<dbReference type="InterPro" id="IPR016192">
    <property type="entry name" value="APOBEC/CMP_deaminase_Zn-bd"/>
</dbReference>
<feature type="binding site" evidence="11">
    <location>
        <begin position="42"/>
        <end position="48"/>
    </location>
    <ligand>
        <name>substrate</name>
    </ligand>
</feature>
<dbReference type="FunFam" id="3.40.140.10:FF:000008">
    <property type="entry name" value="Cytidine deaminase"/>
    <property type="match status" value="1"/>
</dbReference>
<evidence type="ECO:0000256" key="8">
    <source>
        <dbReference type="ARBA" id="ARBA00032005"/>
    </source>
</evidence>
<feature type="domain" description="CMP/dCMP-type deaminase" evidence="13">
    <location>
        <begin position="1"/>
        <end position="127"/>
    </location>
</feature>
<protein>
    <recommendedName>
        <fullName evidence="4">cytidine deaminase</fullName>
        <ecNumber evidence="4">3.5.4.5</ecNumber>
    </recommendedName>
    <alternativeName>
        <fullName evidence="8">Cytidine aminohydrolase</fullName>
    </alternativeName>
</protein>
<comment type="similarity">
    <text evidence="3">Belongs to the cytidine and deoxycytidylate deaminase family.</text>
</comment>
<evidence type="ECO:0000259" key="13">
    <source>
        <dbReference type="PROSITE" id="PS51747"/>
    </source>
</evidence>
<dbReference type="GO" id="GO:0042802">
    <property type="term" value="F:identical protein binding"/>
    <property type="evidence" value="ECO:0007669"/>
    <property type="project" value="UniProtKB-ARBA"/>
</dbReference>
<evidence type="ECO:0000256" key="9">
    <source>
        <dbReference type="ARBA" id="ARBA00049558"/>
    </source>
</evidence>
<dbReference type="EMBL" id="DTLS01000181">
    <property type="protein sequence ID" value="HGZ60787.1"/>
    <property type="molecule type" value="Genomic_DNA"/>
</dbReference>
<keyword evidence="5 12" id="KW-0479">Metal-binding</keyword>
<feature type="binding site" evidence="12">
    <location>
        <position position="53"/>
    </location>
    <ligand>
        <name>Zn(2+)</name>
        <dbReference type="ChEBI" id="CHEBI:29105"/>
        <note>catalytic</note>
    </ligand>
</feature>
<evidence type="ECO:0000256" key="4">
    <source>
        <dbReference type="ARBA" id="ARBA00012783"/>
    </source>
</evidence>
<dbReference type="NCBIfam" id="NF004064">
    <property type="entry name" value="PRK05578.1"/>
    <property type="match status" value="1"/>
</dbReference>
<evidence type="ECO:0000256" key="10">
    <source>
        <dbReference type="PIRSR" id="PIRSR606262-1"/>
    </source>
</evidence>
<dbReference type="InterPro" id="IPR002125">
    <property type="entry name" value="CMP_dCMP_dom"/>
</dbReference>
<dbReference type="EC" id="3.5.4.5" evidence="4"/>
<reference evidence="14" key="1">
    <citation type="journal article" date="2020" name="mSystems">
        <title>Genome- and Community-Level Interaction Insights into Carbon Utilization and Element Cycling Functions of Hydrothermarchaeota in Hydrothermal Sediment.</title>
        <authorList>
            <person name="Zhou Z."/>
            <person name="Liu Y."/>
            <person name="Xu W."/>
            <person name="Pan J."/>
            <person name="Luo Z.H."/>
            <person name="Li M."/>
        </authorList>
    </citation>
    <scope>NUCLEOTIDE SEQUENCE [LARGE SCALE GENOMIC DNA]</scope>
    <source>
        <strain evidence="14">SpSt-885</strain>
    </source>
</reference>
<comment type="function">
    <text evidence="2">This enzyme scavenges exogenous and endogenous cytidine and 2'-deoxycytidine for UMP synthesis.</text>
</comment>